<name>A0ABY5D078_9ACTN</name>
<evidence type="ECO:0000256" key="1">
    <source>
        <dbReference type="SAM" id="MobiDB-lite"/>
    </source>
</evidence>
<dbReference type="PANTHER" id="PTHR34202:SF1">
    <property type="entry name" value="UPF0548 PROTEIN"/>
    <property type="match status" value="1"/>
</dbReference>
<evidence type="ECO:0000313" key="4">
    <source>
        <dbReference type="Proteomes" id="UP001055940"/>
    </source>
</evidence>
<dbReference type="Proteomes" id="UP001055940">
    <property type="component" value="Chromosome"/>
</dbReference>
<dbReference type="RefSeq" id="WP_254416850.1">
    <property type="nucleotide sequence ID" value="NZ_BAAAJB010000003.1"/>
</dbReference>
<proteinExistence type="predicted"/>
<accession>A0ABY5D078</accession>
<protein>
    <submittedName>
        <fullName evidence="3">DUF1990 domain-containing protein</fullName>
    </submittedName>
</protein>
<evidence type="ECO:0000259" key="2">
    <source>
        <dbReference type="Pfam" id="PF09348"/>
    </source>
</evidence>
<gene>
    <name evidence="3" type="ORF">NE857_18135</name>
</gene>
<dbReference type="EMBL" id="CP099837">
    <property type="protein sequence ID" value="USY17272.1"/>
    <property type="molecule type" value="Genomic_DNA"/>
</dbReference>
<sequence length="235" mass="25366">MAGRIEQTQTGVTGTTPDERFALVRAVASPGGRRPAFEVLTGCCDHRSNSTVITSGNDASHNEEAAGRTSGDYSYSEVGATRALTLPSGYKHLRQAGPAGRGMDDFHAAAEALMCWDVHRNAGLTVRSGSGRARAGTEVVLELGMGPLRVRAPCRVIYTVDEPRRRGFAYGTLDGHPERGEELFCIEIDTVGNVRLSITAFSTPALWWSRLASPLSRAVQHRITDRYLRALAPKG</sequence>
<dbReference type="PANTHER" id="PTHR34202">
    <property type="entry name" value="UPF0548 PROTEIN"/>
    <property type="match status" value="1"/>
</dbReference>
<reference evidence="3" key="1">
    <citation type="submission" date="2022-06" db="EMBL/GenBank/DDBJ databases">
        <authorList>
            <person name="Ping M."/>
        </authorList>
    </citation>
    <scope>NUCLEOTIDE SEQUENCE</scope>
    <source>
        <strain evidence="3">JCM11759T</strain>
    </source>
</reference>
<feature type="region of interest" description="Disordered" evidence="1">
    <location>
        <begin position="52"/>
        <end position="73"/>
    </location>
</feature>
<evidence type="ECO:0000313" key="3">
    <source>
        <dbReference type="EMBL" id="USY17272.1"/>
    </source>
</evidence>
<keyword evidence="4" id="KW-1185">Reference proteome</keyword>
<dbReference type="InterPro" id="IPR018960">
    <property type="entry name" value="DUF1990"/>
</dbReference>
<organism evidence="3 4">
    <name type="scientific">Nocardiopsis exhalans</name>
    <dbReference type="NCBI Taxonomy" id="163604"/>
    <lineage>
        <taxon>Bacteria</taxon>
        <taxon>Bacillati</taxon>
        <taxon>Actinomycetota</taxon>
        <taxon>Actinomycetes</taxon>
        <taxon>Streptosporangiales</taxon>
        <taxon>Nocardiopsidaceae</taxon>
        <taxon>Nocardiopsis</taxon>
    </lineage>
</organism>
<dbReference type="Pfam" id="PF09348">
    <property type="entry name" value="DUF1990"/>
    <property type="match status" value="1"/>
</dbReference>
<feature type="domain" description="DUF1990" evidence="2">
    <location>
        <begin position="74"/>
        <end position="230"/>
    </location>
</feature>